<gene>
    <name evidence="1" type="ORF">B0J15DRAFT_482583</name>
</gene>
<keyword evidence="2" id="KW-1185">Reference proteome</keyword>
<dbReference type="EMBL" id="JAGTJS010000003">
    <property type="protein sequence ID" value="KAH7272690.1"/>
    <property type="molecule type" value="Genomic_DNA"/>
</dbReference>
<reference evidence="1" key="1">
    <citation type="journal article" date="2021" name="Nat. Commun.">
        <title>Genetic determinants of endophytism in the Arabidopsis root mycobiome.</title>
        <authorList>
            <person name="Mesny F."/>
            <person name="Miyauchi S."/>
            <person name="Thiergart T."/>
            <person name="Pickel B."/>
            <person name="Atanasova L."/>
            <person name="Karlsson M."/>
            <person name="Huettel B."/>
            <person name="Barry K.W."/>
            <person name="Haridas S."/>
            <person name="Chen C."/>
            <person name="Bauer D."/>
            <person name="Andreopoulos W."/>
            <person name="Pangilinan J."/>
            <person name="LaButti K."/>
            <person name="Riley R."/>
            <person name="Lipzen A."/>
            <person name="Clum A."/>
            <person name="Drula E."/>
            <person name="Henrissat B."/>
            <person name="Kohler A."/>
            <person name="Grigoriev I.V."/>
            <person name="Martin F.M."/>
            <person name="Hacquard S."/>
        </authorList>
    </citation>
    <scope>NUCLEOTIDE SEQUENCE</scope>
    <source>
        <strain evidence="1">FSSC 5 MPI-SDFR-AT-0091</strain>
    </source>
</reference>
<accession>A0A9P9L2D8</accession>
<proteinExistence type="predicted"/>
<sequence length="329" mass="36418">MTPTALSLGCRQAVIGFSPTVCHALICNLIECVVISHCLATNATVLRTCFVKSFSCVWLAWIGFEWLAHRVRVIHDLSSSFQQREGNPRLDISQPLTGWCASKVLVHKTITSHPIDAMPGKPAMPLIRHHVDRAEQPNHSLGWQNPGYPVKCCWVLGTGSLKGCEGFRSPALLAHQRRNEHEVSDAVLRARFILMRDPFPRVDTASRRDARASHPVSVGLLMEESSKPIPVLQRSTFNNWLTRHISHHGDQIKSRHRDVSFCCWPKVISEAGGTAHTVETTLRGIAKHRGGLFVKPGLPWSLIHGCISPLVGFRMRLPPSSPASGLSMA</sequence>
<evidence type="ECO:0000313" key="2">
    <source>
        <dbReference type="Proteomes" id="UP000736672"/>
    </source>
</evidence>
<protein>
    <submittedName>
        <fullName evidence="1">Uncharacterized protein</fullName>
    </submittedName>
</protein>
<dbReference type="AlphaFoldDB" id="A0A9P9L2D8"/>
<dbReference type="Proteomes" id="UP000736672">
    <property type="component" value="Unassembled WGS sequence"/>
</dbReference>
<evidence type="ECO:0000313" key="1">
    <source>
        <dbReference type="EMBL" id="KAH7272690.1"/>
    </source>
</evidence>
<organism evidence="1 2">
    <name type="scientific">Fusarium solani</name>
    <name type="common">Filamentous fungus</name>
    <dbReference type="NCBI Taxonomy" id="169388"/>
    <lineage>
        <taxon>Eukaryota</taxon>
        <taxon>Fungi</taxon>
        <taxon>Dikarya</taxon>
        <taxon>Ascomycota</taxon>
        <taxon>Pezizomycotina</taxon>
        <taxon>Sordariomycetes</taxon>
        <taxon>Hypocreomycetidae</taxon>
        <taxon>Hypocreales</taxon>
        <taxon>Nectriaceae</taxon>
        <taxon>Fusarium</taxon>
        <taxon>Fusarium solani species complex</taxon>
    </lineage>
</organism>
<name>A0A9P9L2D8_FUSSL</name>
<comment type="caution">
    <text evidence="1">The sequence shown here is derived from an EMBL/GenBank/DDBJ whole genome shotgun (WGS) entry which is preliminary data.</text>
</comment>